<protein>
    <submittedName>
        <fullName evidence="1">Uncharacterized protein</fullName>
    </submittedName>
</protein>
<accession>A0ACC1CUJ4</accession>
<proteinExistence type="predicted"/>
<keyword evidence="2" id="KW-1185">Reference proteome</keyword>
<evidence type="ECO:0000313" key="1">
    <source>
        <dbReference type="EMBL" id="KAJ0175336.1"/>
    </source>
</evidence>
<comment type="caution">
    <text evidence="1">The sequence shown here is derived from an EMBL/GenBank/DDBJ whole genome shotgun (WGS) entry which is preliminary data.</text>
</comment>
<evidence type="ECO:0000313" key="2">
    <source>
        <dbReference type="Proteomes" id="UP000824533"/>
    </source>
</evidence>
<sequence>MAALRIFFGVLTLAARAQPSSVSMFLRSDDVTLTLEPQITGGFQVVLIEDDERTIFGQIGTTLISPFTVEEIDGGLFLEIGGANLTIHTLYDAATNARGVKFRWNAMAQTRLQDCINFGIKHWYAGPMQVEQVYPIENAKQTYSACYSKEDDNGAIVERYWLNSAGEYVYVHPQVPLFIDYNTINSNHICFGAQIAEPYSARRNHNELAYDVWFLPDVKQAHRHAINNYLGKPSGVPDYRMVQHPIWSTWAQFSRNINETNLIDFANAIKEHGFENSQFEIDDLWEVCYGSLTIDTRKFPDFVNTVKEIKALGYRVTIWVHPFINKNCDPWYSEALNNGYFVMNEAGSPDTTWWNNNGSVAGYIDFTNAAAAEWWYLKVKNFIDEYDIDSLKFDAGESSFTPQIAVQNGDIDYQPHNIVDCYVRTCARFGDMIEVRAAFKTQDLPIFVRMVDRDSIWGLNNGLPTILTTTLQMNLNGYPLVLPDMIGGNGFNLDHDQADLPTKELFIRWVQANTFLPAMQYSYVPWNFDEETVEISKKYTDLHAAYDDHIYAAMQKAVVDGTPVNAPLWWLDPLDEEALVIWDEYLLGETILVAPVLTEGATSRDIYLPSGVWLAEGDPEKIYEGPIWLRDYPAPIDVLPYFVLRDGIPDSTTALDVSTSLVLVGFVLNIYNRI</sequence>
<dbReference type="EMBL" id="CM034402">
    <property type="protein sequence ID" value="KAJ0175336.1"/>
    <property type="molecule type" value="Genomic_DNA"/>
</dbReference>
<dbReference type="Proteomes" id="UP000824533">
    <property type="component" value="Linkage Group LG16"/>
</dbReference>
<reference evidence="1 2" key="1">
    <citation type="journal article" date="2021" name="Front. Genet.">
        <title>Chromosome-Level Genome Assembly Reveals Significant Gene Expansion in the Toll and IMD Signaling Pathways of Dendrolimus kikuchii.</title>
        <authorList>
            <person name="Zhou J."/>
            <person name="Wu P."/>
            <person name="Xiong Z."/>
            <person name="Liu N."/>
            <person name="Zhao N."/>
            <person name="Ji M."/>
            <person name="Qiu Y."/>
            <person name="Yang B."/>
        </authorList>
    </citation>
    <scope>NUCLEOTIDE SEQUENCE [LARGE SCALE GENOMIC DNA]</scope>
    <source>
        <strain evidence="1">Ann1</strain>
    </source>
</reference>
<gene>
    <name evidence="1" type="ORF">K1T71_009477</name>
</gene>
<name>A0ACC1CUJ4_9NEOP</name>
<organism evidence="1 2">
    <name type="scientific">Dendrolimus kikuchii</name>
    <dbReference type="NCBI Taxonomy" id="765133"/>
    <lineage>
        <taxon>Eukaryota</taxon>
        <taxon>Metazoa</taxon>
        <taxon>Ecdysozoa</taxon>
        <taxon>Arthropoda</taxon>
        <taxon>Hexapoda</taxon>
        <taxon>Insecta</taxon>
        <taxon>Pterygota</taxon>
        <taxon>Neoptera</taxon>
        <taxon>Endopterygota</taxon>
        <taxon>Lepidoptera</taxon>
        <taxon>Glossata</taxon>
        <taxon>Ditrysia</taxon>
        <taxon>Bombycoidea</taxon>
        <taxon>Lasiocampidae</taxon>
        <taxon>Dendrolimus</taxon>
    </lineage>
</organism>